<evidence type="ECO:0000256" key="1">
    <source>
        <dbReference type="SAM" id="Phobius"/>
    </source>
</evidence>
<feature type="transmembrane region" description="Helical" evidence="1">
    <location>
        <begin position="107"/>
        <end position="126"/>
    </location>
</feature>
<feature type="transmembrane region" description="Helical" evidence="1">
    <location>
        <begin position="42"/>
        <end position="68"/>
    </location>
</feature>
<keyword evidence="1" id="KW-1133">Transmembrane helix</keyword>
<dbReference type="EMBL" id="BJXR01000036">
    <property type="protein sequence ID" value="GEN09985.1"/>
    <property type="molecule type" value="Genomic_DNA"/>
</dbReference>
<feature type="transmembrane region" description="Helical" evidence="1">
    <location>
        <begin position="175"/>
        <end position="194"/>
    </location>
</feature>
<proteinExistence type="predicted"/>
<dbReference type="STRING" id="1334629.MFUL124B02_19985"/>
<evidence type="ECO:0000313" key="4">
    <source>
        <dbReference type="Proteomes" id="UP000183760"/>
    </source>
</evidence>
<reference evidence="2 5" key="2">
    <citation type="submission" date="2019-07" db="EMBL/GenBank/DDBJ databases">
        <title>Whole genome shotgun sequence of Myxococcus fulvus NBRC 100333.</title>
        <authorList>
            <person name="Hosoyama A."/>
            <person name="Uohara A."/>
            <person name="Ohji S."/>
            <person name="Ichikawa N."/>
        </authorList>
    </citation>
    <scope>NUCLEOTIDE SEQUENCE [LARGE SCALE GENOMIC DNA]</scope>
    <source>
        <strain evidence="2 5">NBRC 100333</strain>
    </source>
</reference>
<dbReference type="EMBL" id="FOIB01000007">
    <property type="protein sequence ID" value="SEU25486.1"/>
    <property type="molecule type" value="Genomic_DNA"/>
</dbReference>
<comment type="caution">
    <text evidence="2">The sequence shown here is derived from an EMBL/GenBank/DDBJ whole genome shotgun (WGS) entry which is preliminary data.</text>
</comment>
<gene>
    <name evidence="2" type="ORF">MFU01_50220</name>
    <name evidence="3" type="ORF">SAMN05443572_107110</name>
</gene>
<dbReference type="AlphaFoldDB" id="A0A511T740"/>
<evidence type="ECO:0000313" key="5">
    <source>
        <dbReference type="Proteomes" id="UP000321514"/>
    </source>
</evidence>
<dbReference type="Proteomes" id="UP000321514">
    <property type="component" value="Unassembled WGS sequence"/>
</dbReference>
<name>A0A511T740_MYXFU</name>
<protein>
    <submittedName>
        <fullName evidence="2">Hydantoin utilization protein A</fullName>
    </submittedName>
</protein>
<dbReference type="PANTHER" id="PTHR33876:SF4">
    <property type="entry name" value="CHLOROPLAST PROTEIN FOR GROWTH AND FERTILITY 2"/>
    <property type="match status" value="1"/>
</dbReference>
<reference evidence="3 4" key="1">
    <citation type="submission" date="2016-10" db="EMBL/GenBank/DDBJ databases">
        <authorList>
            <person name="Varghese N."/>
            <person name="Submissions S."/>
        </authorList>
    </citation>
    <scope>NUCLEOTIDE SEQUENCE [LARGE SCALE GENOMIC DNA]</scope>
    <source>
        <strain evidence="3 4">DSM 16525</strain>
    </source>
</reference>
<dbReference type="PANTHER" id="PTHR33876">
    <property type="entry name" value="UNNAMED PRODUCT"/>
    <property type="match status" value="1"/>
</dbReference>
<dbReference type="Proteomes" id="UP000183760">
    <property type="component" value="Unassembled WGS sequence"/>
</dbReference>
<evidence type="ECO:0000313" key="3">
    <source>
        <dbReference type="EMBL" id="SEU25486.1"/>
    </source>
</evidence>
<keyword evidence="1" id="KW-0472">Membrane</keyword>
<dbReference type="RefSeq" id="WP_074956856.1">
    <property type="nucleotide sequence ID" value="NZ_BJXR01000036.1"/>
</dbReference>
<evidence type="ECO:0000313" key="2">
    <source>
        <dbReference type="EMBL" id="GEN09985.1"/>
    </source>
</evidence>
<sequence>MPLIALAGVGSGALHALAGPDHLLSLAPLSVGRRQGAWRVGLLWGLGHGLGTLVAAGLLMVVLSAVHLEFVDQWAERIAGLALLSMGVWGLKRREGMGDEARQSRGVVAVGLVHGLTGASALLLLLPVTVSGTGAEQAFFLGGFSVGSTLAMSALTAGIAAFSRAKRVSAKVATHVPRVASTLSIVLGGAWMAGSF</sequence>
<keyword evidence="4" id="KW-1185">Reference proteome</keyword>
<accession>A0A511T740</accession>
<keyword evidence="1" id="KW-0812">Transmembrane</keyword>
<feature type="transmembrane region" description="Helical" evidence="1">
    <location>
        <begin position="138"/>
        <end position="163"/>
    </location>
</feature>
<organism evidence="2 5">
    <name type="scientific">Myxococcus fulvus</name>
    <dbReference type="NCBI Taxonomy" id="33"/>
    <lineage>
        <taxon>Bacteria</taxon>
        <taxon>Pseudomonadati</taxon>
        <taxon>Myxococcota</taxon>
        <taxon>Myxococcia</taxon>
        <taxon>Myxococcales</taxon>
        <taxon>Cystobacterineae</taxon>
        <taxon>Myxococcaceae</taxon>
        <taxon>Myxococcus</taxon>
    </lineage>
</organism>
<dbReference type="InterPro" id="IPR052776">
    <property type="entry name" value="Chloro_ReproSupport/MetalTrans"/>
</dbReference>